<dbReference type="InterPro" id="IPR051401">
    <property type="entry name" value="GtrA_CellWall_Glycosyl"/>
</dbReference>
<keyword evidence="9" id="KW-1185">Reference proteome</keyword>
<keyword evidence="4 6" id="KW-1133">Transmembrane helix</keyword>
<feature type="transmembrane region" description="Helical" evidence="6">
    <location>
        <begin position="99"/>
        <end position="121"/>
    </location>
</feature>
<gene>
    <name evidence="8" type="ORF">BLTE_27190</name>
</gene>
<dbReference type="Proteomes" id="UP000266934">
    <property type="component" value="Chromosome"/>
</dbReference>
<dbReference type="OrthoDB" id="8388119at2"/>
<dbReference type="GO" id="GO:0000271">
    <property type="term" value="P:polysaccharide biosynthetic process"/>
    <property type="evidence" value="ECO:0007669"/>
    <property type="project" value="InterPro"/>
</dbReference>
<keyword evidence="3 6" id="KW-0812">Transmembrane</keyword>
<evidence type="ECO:0000256" key="4">
    <source>
        <dbReference type="ARBA" id="ARBA00022989"/>
    </source>
</evidence>
<dbReference type="PANTHER" id="PTHR38459:SF1">
    <property type="entry name" value="PROPHAGE BACTOPRENOL-LINKED GLUCOSE TRANSLOCASE HOMOLOG"/>
    <property type="match status" value="1"/>
</dbReference>
<evidence type="ECO:0000313" key="9">
    <source>
        <dbReference type="Proteomes" id="UP000266934"/>
    </source>
</evidence>
<feature type="transmembrane region" description="Helical" evidence="6">
    <location>
        <begin position="7"/>
        <end position="29"/>
    </location>
</feature>
<evidence type="ECO:0000256" key="6">
    <source>
        <dbReference type="SAM" id="Phobius"/>
    </source>
</evidence>
<proteinExistence type="inferred from homology"/>
<reference evidence="8 9" key="1">
    <citation type="submission" date="2018-08" db="EMBL/GenBank/DDBJ databases">
        <title>Complete genome sequencing of Blastochloris tepida GI.</title>
        <authorList>
            <person name="Tsukatani Y."/>
            <person name="Mori H."/>
        </authorList>
    </citation>
    <scope>NUCLEOTIDE SEQUENCE [LARGE SCALE GENOMIC DNA]</scope>
    <source>
        <strain evidence="8 9">GI</strain>
    </source>
</reference>
<feature type="transmembrane region" description="Helical" evidence="6">
    <location>
        <begin position="71"/>
        <end position="93"/>
    </location>
</feature>
<sequence>MPIAAKLSRYVVTGGLAAVVDLFGFHGLVTAGVPLLIAAVASWLAAAWVNYVSTSTFVFRLRPTWRRGLAFLLGAVSGLAINATVTLCGVSMLGLEPTLAKLVGIGVAFFFNFALNVGVVFR</sequence>
<protein>
    <recommendedName>
        <fullName evidence="7">GtrA/DPMS transmembrane domain-containing protein</fullName>
    </recommendedName>
</protein>
<evidence type="ECO:0000313" key="8">
    <source>
        <dbReference type="EMBL" id="BBF94034.1"/>
    </source>
</evidence>
<dbReference type="Pfam" id="PF04138">
    <property type="entry name" value="GtrA_DPMS_TM"/>
    <property type="match status" value="1"/>
</dbReference>
<evidence type="ECO:0000256" key="5">
    <source>
        <dbReference type="ARBA" id="ARBA00023136"/>
    </source>
</evidence>
<dbReference type="PANTHER" id="PTHR38459">
    <property type="entry name" value="PROPHAGE BACTOPRENOL-LINKED GLUCOSE TRANSLOCASE HOMOLOG"/>
    <property type="match status" value="1"/>
</dbReference>
<feature type="transmembrane region" description="Helical" evidence="6">
    <location>
        <begin position="35"/>
        <end position="59"/>
    </location>
</feature>
<feature type="domain" description="GtrA/DPMS transmembrane" evidence="7">
    <location>
        <begin position="9"/>
        <end position="121"/>
    </location>
</feature>
<keyword evidence="5 6" id="KW-0472">Membrane</keyword>
<dbReference type="GO" id="GO:0005886">
    <property type="term" value="C:plasma membrane"/>
    <property type="evidence" value="ECO:0007669"/>
    <property type="project" value="TreeGrafter"/>
</dbReference>
<organism evidence="8 9">
    <name type="scientific">Blastochloris tepida</name>
    <dbReference type="NCBI Taxonomy" id="2233851"/>
    <lineage>
        <taxon>Bacteria</taxon>
        <taxon>Pseudomonadati</taxon>
        <taxon>Pseudomonadota</taxon>
        <taxon>Alphaproteobacteria</taxon>
        <taxon>Hyphomicrobiales</taxon>
        <taxon>Blastochloridaceae</taxon>
        <taxon>Blastochloris</taxon>
    </lineage>
</organism>
<accession>A0A348G3A1</accession>
<name>A0A348G3A1_9HYPH</name>
<evidence type="ECO:0000256" key="3">
    <source>
        <dbReference type="ARBA" id="ARBA00022692"/>
    </source>
</evidence>
<comment type="subcellular location">
    <subcellularLocation>
        <location evidence="1">Membrane</location>
        <topology evidence="1">Multi-pass membrane protein</topology>
    </subcellularLocation>
</comment>
<evidence type="ECO:0000259" key="7">
    <source>
        <dbReference type="Pfam" id="PF04138"/>
    </source>
</evidence>
<dbReference type="RefSeq" id="WP_126401186.1">
    <property type="nucleotide sequence ID" value="NZ_AP018907.1"/>
</dbReference>
<comment type="similarity">
    <text evidence="2">Belongs to the GtrA family.</text>
</comment>
<dbReference type="KEGG" id="blag:BLTE_27190"/>
<dbReference type="EMBL" id="AP018907">
    <property type="protein sequence ID" value="BBF94034.1"/>
    <property type="molecule type" value="Genomic_DNA"/>
</dbReference>
<evidence type="ECO:0000256" key="1">
    <source>
        <dbReference type="ARBA" id="ARBA00004141"/>
    </source>
</evidence>
<dbReference type="AlphaFoldDB" id="A0A348G3A1"/>
<dbReference type="InterPro" id="IPR007267">
    <property type="entry name" value="GtrA_DPMS_TM"/>
</dbReference>
<evidence type="ECO:0000256" key="2">
    <source>
        <dbReference type="ARBA" id="ARBA00009399"/>
    </source>
</evidence>